<keyword evidence="3" id="KW-0121">Carboxypeptidase</keyword>
<feature type="domain" description="Outer membrane protein beta-barrel" evidence="2">
    <location>
        <begin position="432"/>
        <end position="778"/>
    </location>
</feature>
<dbReference type="Pfam" id="PF13620">
    <property type="entry name" value="CarboxypepD_reg"/>
    <property type="match status" value="1"/>
</dbReference>
<dbReference type="GO" id="GO:0004180">
    <property type="term" value="F:carboxypeptidase activity"/>
    <property type="evidence" value="ECO:0007669"/>
    <property type="project" value="UniProtKB-KW"/>
</dbReference>
<protein>
    <submittedName>
        <fullName evidence="3">Carboxypeptidase family protein</fullName>
    </submittedName>
</protein>
<dbReference type="AlphaFoldDB" id="A0A562SUQ8"/>
<feature type="chain" id="PRO_5021830440" evidence="1">
    <location>
        <begin position="21"/>
        <end position="895"/>
    </location>
</feature>
<reference evidence="3 4" key="1">
    <citation type="journal article" date="2013" name="Stand. Genomic Sci.">
        <title>Genomic Encyclopedia of Type Strains, Phase I: The one thousand microbial genomes (KMG-I) project.</title>
        <authorList>
            <person name="Kyrpides N.C."/>
            <person name="Woyke T."/>
            <person name="Eisen J.A."/>
            <person name="Garrity G."/>
            <person name="Lilburn T.G."/>
            <person name="Beck B.J."/>
            <person name="Whitman W.B."/>
            <person name="Hugenholtz P."/>
            <person name="Klenk H.P."/>
        </authorList>
    </citation>
    <scope>NUCLEOTIDE SEQUENCE [LARGE SCALE GENOMIC DNA]</scope>
    <source>
        <strain evidence="3 4">DSM 13484</strain>
    </source>
</reference>
<evidence type="ECO:0000313" key="4">
    <source>
        <dbReference type="Proteomes" id="UP000316778"/>
    </source>
</evidence>
<sequence>MSKTLLIVIVVTLCSLQAWPQTPLPVRVKGRITDKDSRQPLAYATVALLYAKDSSLAASAFTDSKGMFLLEGVGAGSYQVYITYLGYQPLLRAVTVTATDTVMDLGMIVLHGTGVNLKTVEIVQIRSPMVIKKDTLEFNAAFYKTRENAVMEELLKKLPGIKIAPDGTITVNGEIVKRILVDGKPFFGDDPKLATRNLPADMIDKVQLIDKKSDLAQFTGIDDGKREKAINITVKRDRKGKFLGRVAVGYGTGERFAGSGNLNQFSEGEQLSILGGANNVNNAGFLEGSGQGPGGGGNGITRSWSGGVNYSKDISEKLKLSGSYVINDSRTENERSSARQNLLPDTSFYYNQDAYSVNNNASHYLDTRAELRPDSMHLLTLESTFRHAATDNFQESLYESLGGDRQLVNSGTMRNTSNGSAPSFHTSLSFAKKFHKLGRALKSNLTYGYNTSRQEGYNRSYNLFVVPGGDIDSDTLDQRNDMNSRHNLLSLYTSFTEPLFKDHFLELVYVYRHNHTLSNKLTYDYDNAKKIYDRLNDSLSNSFENTTNVHLAGMNIHARKSSYYYYLGFSLQFNGLNNYNISEQERLNQYTANFAPFVVLDYAFTNNKRLHFTYSGGALTPNAAQLQPVPDNSNPLYIKLGNPDLKPAFLHSIVMDYKALNPATAYAFTASINTAITKGKIVEAIWSDSLGRQVSQPQNVDGAYNVNANLVNTFPLKKLQTAINLNTTLGFKRDINYINSVKGNMDNYNITQGLSFNYTYKQLFDIGLAGNVNYNGVRYALQKDNNTNYFNYSCSLNGNINLPLGFSLGGNLDYWLNTGRAAGYNQDVTMLNAFISKSLFQKKAQVKLQGFDLLNRNVSISRNVGESYIEDVQTKVLQRFFMLSFSYFFKPDAGQ</sequence>
<dbReference type="RefSeq" id="WP_145717995.1">
    <property type="nucleotide sequence ID" value="NZ_BAAAFY010000002.1"/>
</dbReference>
<evidence type="ECO:0000256" key="1">
    <source>
        <dbReference type="SAM" id="SignalP"/>
    </source>
</evidence>
<feature type="signal peptide" evidence="1">
    <location>
        <begin position="1"/>
        <end position="20"/>
    </location>
</feature>
<evidence type="ECO:0000313" key="3">
    <source>
        <dbReference type="EMBL" id="TWI84380.1"/>
    </source>
</evidence>
<dbReference type="OrthoDB" id="606930at2"/>
<keyword evidence="3" id="KW-0645">Protease</keyword>
<proteinExistence type="predicted"/>
<dbReference type="SUPFAM" id="SSF56935">
    <property type="entry name" value="Porins"/>
    <property type="match status" value="1"/>
</dbReference>
<comment type="caution">
    <text evidence="3">The sequence shown here is derived from an EMBL/GenBank/DDBJ whole genome shotgun (WGS) entry which is preliminary data.</text>
</comment>
<name>A0A562SUQ8_CHIJA</name>
<dbReference type="Pfam" id="PF14905">
    <property type="entry name" value="OMP_b-brl_3"/>
    <property type="match status" value="1"/>
</dbReference>
<organism evidence="3 4">
    <name type="scientific">Chitinophaga japonensis</name>
    <name type="common">Flexibacter japonensis</name>
    <dbReference type="NCBI Taxonomy" id="104662"/>
    <lineage>
        <taxon>Bacteria</taxon>
        <taxon>Pseudomonadati</taxon>
        <taxon>Bacteroidota</taxon>
        <taxon>Chitinophagia</taxon>
        <taxon>Chitinophagales</taxon>
        <taxon>Chitinophagaceae</taxon>
        <taxon>Chitinophaga</taxon>
    </lineage>
</organism>
<keyword evidence="3" id="KW-0378">Hydrolase</keyword>
<dbReference type="SUPFAM" id="SSF49464">
    <property type="entry name" value="Carboxypeptidase regulatory domain-like"/>
    <property type="match status" value="1"/>
</dbReference>
<dbReference type="EMBL" id="VLLG01000005">
    <property type="protein sequence ID" value="TWI84380.1"/>
    <property type="molecule type" value="Genomic_DNA"/>
</dbReference>
<keyword evidence="1" id="KW-0732">Signal</keyword>
<dbReference type="InterPro" id="IPR008969">
    <property type="entry name" value="CarboxyPept-like_regulatory"/>
</dbReference>
<dbReference type="Proteomes" id="UP000316778">
    <property type="component" value="Unassembled WGS sequence"/>
</dbReference>
<keyword evidence="4" id="KW-1185">Reference proteome</keyword>
<accession>A0A562SUQ8</accession>
<evidence type="ECO:0000259" key="2">
    <source>
        <dbReference type="Pfam" id="PF14905"/>
    </source>
</evidence>
<dbReference type="Gene3D" id="2.60.40.1120">
    <property type="entry name" value="Carboxypeptidase-like, regulatory domain"/>
    <property type="match status" value="1"/>
</dbReference>
<gene>
    <name evidence="3" type="ORF">LX66_4747</name>
</gene>
<dbReference type="InterPro" id="IPR041700">
    <property type="entry name" value="OMP_b-brl_3"/>
</dbReference>